<reference evidence="1" key="1">
    <citation type="submission" date="2018-06" db="EMBL/GenBank/DDBJ databases">
        <title>SME-4 producing Serratia marcescens from Argentina and comparison with genomes of other SME-producers.</title>
        <authorList>
            <person name="Dabos L."/>
            <person name="Patino Navarrete R."/>
            <person name="Naas T."/>
        </authorList>
    </citation>
    <scope>NUCLEOTIDE SEQUENCE</scope>
    <source>
        <strain evidence="1">163</strain>
    </source>
</reference>
<accession>A0A345INQ6</accession>
<evidence type="ECO:0000313" key="1">
    <source>
        <dbReference type="EMBL" id="AXH01478.1"/>
    </source>
</evidence>
<protein>
    <submittedName>
        <fullName evidence="1">Uncharacterized protein</fullName>
    </submittedName>
</protein>
<dbReference type="AlphaFoldDB" id="A0A345INQ6"/>
<dbReference type="EMBL" id="MH460878">
    <property type="protein sequence ID" value="AXH01478.1"/>
    <property type="molecule type" value="Genomic_DNA"/>
</dbReference>
<proteinExistence type="predicted"/>
<sequence>MDILCHVRRIPATREKERKCMFSGWGLAPHPGLSLRRG</sequence>
<organism evidence="1">
    <name type="scientific">Serratia marcescens</name>
    <dbReference type="NCBI Taxonomy" id="615"/>
    <lineage>
        <taxon>Bacteria</taxon>
        <taxon>Pseudomonadati</taxon>
        <taxon>Pseudomonadota</taxon>
        <taxon>Gammaproteobacteria</taxon>
        <taxon>Enterobacterales</taxon>
        <taxon>Yersiniaceae</taxon>
        <taxon>Serratia</taxon>
    </lineage>
</organism>
<name>A0A345INQ6_SERMA</name>